<feature type="transmembrane region" description="Helical" evidence="3">
    <location>
        <begin position="96"/>
        <end position="112"/>
    </location>
</feature>
<feature type="transmembrane region" description="Helical" evidence="3">
    <location>
        <begin position="73"/>
        <end position="90"/>
    </location>
</feature>
<dbReference type="Gene3D" id="1.10.287.950">
    <property type="entry name" value="Methyl-accepting chemotaxis protein"/>
    <property type="match status" value="1"/>
</dbReference>
<dbReference type="Proteomes" id="UP000434639">
    <property type="component" value="Unassembled WGS sequence"/>
</dbReference>
<dbReference type="PROSITE" id="PS51257">
    <property type="entry name" value="PROKAR_LIPOPROTEIN"/>
    <property type="match status" value="1"/>
</dbReference>
<keyword evidence="1 2" id="KW-0807">Transducer</keyword>
<dbReference type="PROSITE" id="PS50111">
    <property type="entry name" value="CHEMOTAXIS_TRANSDUC_2"/>
    <property type="match status" value="1"/>
</dbReference>
<proteinExistence type="predicted"/>
<reference evidence="5 6" key="1">
    <citation type="journal article" date="2017" name="Int. J. Syst. Evol. Microbiol.">
        <title>Bacillus mangrovi sp. nov., isolated from a sediment sample from a mangrove forest.</title>
        <authorList>
            <person name="Gupta V."/>
            <person name="Singh P.K."/>
            <person name="Korpole S."/>
            <person name="Tanuku N.R.S."/>
            <person name="Pinnaka A.K."/>
        </authorList>
    </citation>
    <scope>NUCLEOTIDE SEQUENCE [LARGE SCALE GENOMIC DNA]</scope>
    <source>
        <strain evidence="5 6">KCTC 33872</strain>
    </source>
</reference>
<keyword evidence="6" id="KW-1185">Reference proteome</keyword>
<organism evidence="5 6">
    <name type="scientific">Metabacillus mangrovi</name>
    <dbReference type="NCBI Taxonomy" id="1491830"/>
    <lineage>
        <taxon>Bacteria</taxon>
        <taxon>Bacillati</taxon>
        <taxon>Bacillota</taxon>
        <taxon>Bacilli</taxon>
        <taxon>Bacillales</taxon>
        <taxon>Bacillaceae</taxon>
        <taxon>Metabacillus</taxon>
    </lineage>
</organism>
<name>A0A7X2V5C3_9BACI</name>
<evidence type="ECO:0000256" key="1">
    <source>
        <dbReference type="ARBA" id="ARBA00023224"/>
    </source>
</evidence>
<evidence type="ECO:0000259" key="4">
    <source>
        <dbReference type="PROSITE" id="PS50111"/>
    </source>
</evidence>
<dbReference type="OrthoDB" id="2166737at2"/>
<gene>
    <name evidence="5" type="ORF">GKZ89_14730</name>
</gene>
<dbReference type="RefSeq" id="WP_155113163.1">
    <property type="nucleotide sequence ID" value="NZ_WMIB01000016.1"/>
</dbReference>
<feature type="domain" description="Methyl-accepting transducer" evidence="4">
    <location>
        <begin position="214"/>
        <end position="450"/>
    </location>
</feature>
<dbReference type="SUPFAM" id="SSF58104">
    <property type="entry name" value="Methyl-accepting chemotaxis protein (MCP) signaling domain"/>
    <property type="match status" value="1"/>
</dbReference>
<feature type="transmembrane region" description="Helical" evidence="3">
    <location>
        <begin position="41"/>
        <end position="64"/>
    </location>
</feature>
<evidence type="ECO:0000313" key="5">
    <source>
        <dbReference type="EMBL" id="MTH54657.1"/>
    </source>
</evidence>
<feature type="transmembrane region" description="Helical" evidence="3">
    <location>
        <begin position="117"/>
        <end position="136"/>
    </location>
</feature>
<protein>
    <recommendedName>
        <fullName evidence="4">Methyl-accepting transducer domain-containing protein</fullName>
    </recommendedName>
</protein>
<sequence>MNASKNRLMLWVSAVCIIVACGIQAIHRFWPMHWNESHAAHYSPILFTAIILPIVTLTAAFFLYQRDPEHRKVPLFIVLTLTFSSMAMIVSGEGMVVYHFSIFFVVALAAYYDNIKLISVMTVLFAVPHLLAMFAYTELFFGDHHYTWFMFFLHAFYLVLTSGGISWQIHTKNKLTKELVEKNEWQQQSLDRLTEELAVTATRIFESVGQLTENAEQTGKISAEITGTASEVASGAVAQVEDARQSEEKMHFLQKGASEISAAAIEIRNLSTNADHLVAAGKSSVVDTEQQMEQIHRTFETLSQSVAALHLQSKEIGGIVSEINAIADQTNLLSLNAAIEAARAGESGKGFAVVASEVRKLAGQSGQSTEKIKELIETIQSNIDQVTREMNTGTNVVGEGMKKVKATAAAFEQIAAASTETAAGTDRVAHEASVLIRTIQEVSDSITGMSTALELSRDSSSHMISGMENQSEAVRHLHSIARSLADLTENLNQLVTTLKEKKD</sequence>
<feature type="transmembrane region" description="Helical" evidence="3">
    <location>
        <begin position="148"/>
        <end position="167"/>
    </location>
</feature>
<dbReference type="GO" id="GO:0016020">
    <property type="term" value="C:membrane"/>
    <property type="evidence" value="ECO:0007669"/>
    <property type="project" value="InterPro"/>
</dbReference>
<evidence type="ECO:0000313" key="6">
    <source>
        <dbReference type="Proteomes" id="UP000434639"/>
    </source>
</evidence>
<dbReference type="EMBL" id="WMIB01000016">
    <property type="protein sequence ID" value="MTH54657.1"/>
    <property type="molecule type" value="Genomic_DNA"/>
</dbReference>
<evidence type="ECO:0000256" key="3">
    <source>
        <dbReference type="SAM" id="Phobius"/>
    </source>
</evidence>
<evidence type="ECO:0000256" key="2">
    <source>
        <dbReference type="PROSITE-ProRule" id="PRU00284"/>
    </source>
</evidence>
<dbReference type="PANTHER" id="PTHR32089:SF112">
    <property type="entry name" value="LYSOZYME-LIKE PROTEIN-RELATED"/>
    <property type="match status" value="1"/>
</dbReference>
<comment type="caution">
    <text evidence="5">The sequence shown here is derived from an EMBL/GenBank/DDBJ whole genome shotgun (WGS) entry which is preliminary data.</text>
</comment>
<dbReference type="Pfam" id="PF00015">
    <property type="entry name" value="MCPsignal"/>
    <property type="match status" value="1"/>
</dbReference>
<dbReference type="InterPro" id="IPR004089">
    <property type="entry name" value="MCPsignal_dom"/>
</dbReference>
<keyword evidence="3" id="KW-1133">Transmembrane helix</keyword>
<keyword evidence="3" id="KW-0472">Membrane</keyword>
<accession>A0A7X2V5C3</accession>
<dbReference type="GO" id="GO:0007165">
    <property type="term" value="P:signal transduction"/>
    <property type="evidence" value="ECO:0007669"/>
    <property type="project" value="UniProtKB-KW"/>
</dbReference>
<dbReference type="SMART" id="SM00283">
    <property type="entry name" value="MA"/>
    <property type="match status" value="1"/>
</dbReference>
<dbReference type="AlphaFoldDB" id="A0A7X2V5C3"/>
<keyword evidence="3" id="KW-0812">Transmembrane</keyword>
<dbReference type="PANTHER" id="PTHR32089">
    <property type="entry name" value="METHYL-ACCEPTING CHEMOTAXIS PROTEIN MCPB"/>
    <property type="match status" value="1"/>
</dbReference>